<evidence type="ECO:0000256" key="7">
    <source>
        <dbReference type="ARBA" id="ARBA00023125"/>
    </source>
</evidence>
<evidence type="ECO:0000313" key="14">
    <source>
        <dbReference type="EMBL" id="SSW99417.1"/>
    </source>
</evidence>
<keyword evidence="3" id="KW-0677">Repeat</keyword>
<proteinExistence type="predicted"/>
<dbReference type="PROSITE" id="PS00028">
    <property type="entry name" value="ZINC_FINGER_C2H2_1"/>
    <property type="match status" value="11"/>
</dbReference>
<dbReference type="GO" id="GO:0008270">
    <property type="term" value="F:zinc ion binding"/>
    <property type="evidence" value="ECO:0007669"/>
    <property type="project" value="UniProtKB-UniRule"/>
</dbReference>
<feature type="domain" description="C2H2-type" evidence="12">
    <location>
        <begin position="356"/>
        <end position="383"/>
    </location>
</feature>
<feature type="domain" description="C2H2-type" evidence="12">
    <location>
        <begin position="244"/>
        <end position="267"/>
    </location>
</feature>
<dbReference type="FunFam" id="3.30.160.60:FF:000145">
    <property type="entry name" value="Zinc finger protein 574"/>
    <property type="match status" value="1"/>
</dbReference>
<feature type="domain" description="C2H2-type" evidence="12">
    <location>
        <begin position="216"/>
        <end position="243"/>
    </location>
</feature>
<evidence type="ECO:0000256" key="5">
    <source>
        <dbReference type="ARBA" id="ARBA00022833"/>
    </source>
</evidence>
<evidence type="ECO:0000259" key="13">
    <source>
        <dbReference type="PROSITE" id="PS51915"/>
    </source>
</evidence>
<reference evidence="15" key="2">
    <citation type="submission" date="2018-07" db="EMBL/GenBank/DDBJ databases">
        <authorList>
            <person name="Quirk P.G."/>
            <person name="Krulwich T.A."/>
        </authorList>
    </citation>
    <scope>NUCLEOTIDE SEQUENCE</scope>
</reference>
<dbReference type="EMBL" id="UFQS01000097">
    <property type="protein sequence ID" value="SSW99417.1"/>
    <property type="molecule type" value="Genomic_DNA"/>
</dbReference>
<dbReference type="VEuPathDB" id="VectorBase:CSON015422"/>
<evidence type="ECO:0000256" key="10">
    <source>
        <dbReference type="PROSITE-ProRule" id="PRU00042"/>
    </source>
</evidence>
<feature type="binding site" evidence="11">
    <location>
        <position position="56"/>
    </location>
    <ligand>
        <name>Zn(2+)</name>
        <dbReference type="ChEBI" id="CHEBI:29105"/>
    </ligand>
</feature>
<feature type="domain" description="C2H2-type" evidence="12">
    <location>
        <begin position="384"/>
        <end position="411"/>
    </location>
</feature>
<keyword evidence="7" id="KW-0238">DNA-binding</keyword>
<dbReference type="Pfam" id="PF13912">
    <property type="entry name" value="zf-C2H2_6"/>
    <property type="match status" value="1"/>
</dbReference>
<dbReference type="SUPFAM" id="SSF57716">
    <property type="entry name" value="Glucocorticoid receptor-like (DNA-binding domain)"/>
    <property type="match status" value="1"/>
</dbReference>
<accession>A0A336K4I2</accession>
<name>A0A336K4I2_CULSO</name>
<keyword evidence="4 10" id="KW-0863">Zinc-finger</keyword>
<keyword evidence="9" id="KW-0539">Nucleus</keyword>
<dbReference type="InterPro" id="IPR013087">
    <property type="entry name" value="Znf_C2H2_type"/>
</dbReference>
<evidence type="ECO:0000256" key="4">
    <source>
        <dbReference type="ARBA" id="ARBA00022771"/>
    </source>
</evidence>
<evidence type="ECO:0000256" key="11">
    <source>
        <dbReference type="PROSITE-ProRule" id="PRU01263"/>
    </source>
</evidence>
<dbReference type="PANTHER" id="PTHR24393:SF34">
    <property type="entry name" value="PR_SET DOMAIN 13"/>
    <property type="match status" value="1"/>
</dbReference>
<dbReference type="AlphaFoldDB" id="A0A336K4I2"/>
<feature type="domain" description="C2H2-type" evidence="12">
    <location>
        <begin position="538"/>
        <end position="566"/>
    </location>
</feature>
<evidence type="ECO:0000256" key="6">
    <source>
        <dbReference type="ARBA" id="ARBA00023015"/>
    </source>
</evidence>
<feature type="domain" description="C2H2-type" evidence="12">
    <location>
        <begin position="301"/>
        <end position="328"/>
    </location>
</feature>
<dbReference type="PROSITE" id="PS50157">
    <property type="entry name" value="ZINC_FINGER_C2H2_2"/>
    <property type="match status" value="13"/>
</dbReference>
<feature type="domain" description="C2H2-type" evidence="12">
    <location>
        <begin position="273"/>
        <end position="300"/>
    </location>
</feature>
<dbReference type="PANTHER" id="PTHR24393">
    <property type="entry name" value="ZINC FINGER PROTEIN"/>
    <property type="match status" value="1"/>
</dbReference>
<evidence type="ECO:0000259" key="12">
    <source>
        <dbReference type="PROSITE" id="PS50157"/>
    </source>
</evidence>
<protein>
    <submittedName>
        <fullName evidence="14">CSON015422 protein</fullName>
    </submittedName>
</protein>
<feature type="domain" description="C2H2-type" evidence="12">
    <location>
        <begin position="510"/>
        <end position="537"/>
    </location>
</feature>
<feature type="domain" description="C2H2-type" evidence="12">
    <location>
        <begin position="329"/>
        <end position="356"/>
    </location>
</feature>
<evidence type="ECO:0000256" key="8">
    <source>
        <dbReference type="ARBA" id="ARBA00023163"/>
    </source>
</evidence>
<evidence type="ECO:0000313" key="15">
    <source>
        <dbReference type="EMBL" id="SSX19797.1"/>
    </source>
</evidence>
<dbReference type="GO" id="GO:0005634">
    <property type="term" value="C:nucleus"/>
    <property type="evidence" value="ECO:0007669"/>
    <property type="project" value="UniProtKB-SubCell"/>
</dbReference>
<dbReference type="PROSITE" id="PS51915">
    <property type="entry name" value="ZAD"/>
    <property type="match status" value="1"/>
</dbReference>
<dbReference type="Pfam" id="PF00096">
    <property type="entry name" value="zf-C2H2"/>
    <property type="match status" value="7"/>
</dbReference>
<gene>
    <name evidence="14" type="primary">CSON015422</name>
</gene>
<dbReference type="SMART" id="SM00355">
    <property type="entry name" value="ZnF_C2H2"/>
    <property type="match status" value="13"/>
</dbReference>
<feature type="binding site" evidence="11">
    <location>
        <position position="8"/>
    </location>
    <ligand>
        <name>Zn(2+)</name>
        <dbReference type="ChEBI" id="CHEBI:29105"/>
    </ligand>
</feature>
<dbReference type="InterPro" id="IPR036236">
    <property type="entry name" value="Znf_C2H2_sf"/>
</dbReference>
<feature type="domain" description="ZAD" evidence="13">
    <location>
        <begin position="6"/>
        <end position="83"/>
    </location>
</feature>
<dbReference type="InterPro" id="IPR012934">
    <property type="entry name" value="Znf_AD"/>
</dbReference>
<keyword evidence="6" id="KW-0805">Transcription regulation</keyword>
<feature type="binding site" evidence="11">
    <location>
        <position position="11"/>
    </location>
    <ligand>
        <name>Zn(2+)</name>
        <dbReference type="ChEBI" id="CHEBI:29105"/>
    </ligand>
</feature>
<dbReference type="GO" id="GO:0000978">
    <property type="term" value="F:RNA polymerase II cis-regulatory region sequence-specific DNA binding"/>
    <property type="evidence" value="ECO:0007669"/>
    <property type="project" value="TreeGrafter"/>
</dbReference>
<dbReference type="SUPFAM" id="SSF57667">
    <property type="entry name" value="beta-beta-alpha zinc fingers"/>
    <property type="match status" value="7"/>
</dbReference>
<keyword evidence="5 11" id="KW-0862">Zinc</keyword>
<reference evidence="14" key="1">
    <citation type="submission" date="2018-04" db="EMBL/GenBank/DDBJ databases">
        <authorList>
            <person name="Go L.Y."/>
            <person name="Mitchell J.A."/>
        </authorList>
    </citation>
    <scope>NUCLEOTIDE SEQUENCE</scope>
    <source>
        <tissue evidence="14">Whole organism</tissue>
    </source>
</reference>
<dbReference type="FunFam" id="3.30.160.60:FF:001228">
    <property type="entry name" value="Zinc finger protein 236"/>
    <property type="match status" value="1"/>
</dbReference>
<feature type="binding site" evidence="11">
    <location>
        <position position="59"/>
    </location>
    <ligand>
        <name>Zn(2+)</name>
        <dbReference type="ChEBI" id="CHEBI:29105"/>
    </ligand>
</feature>
<organism evidence="14">
    <name type="scientific">Culicoides sonorensis</name>
    <name type="common">Biting midge</name>
    <dbReference type="NCBI Taxonomy" id="179676"/>
    <lineage>
        <taxon>Eukaryota</taxon>
        <taxon>Metazoa</taxon>
        <taxon>Ecdysozoa</taxon>
        <taxon>Arthropoda</taxon>
        <taxon>Hexapoda</taxon>
        <taxon>Insecta</taxon>
        <taxon>Pterygota</taxon>
        <taxon>Neoptera</taxon>
        <taxon>Endopterygota</taxon>
        <taxon>Diptera</taxon>
        <taxon>Nematocera</taxon>
        <taxon>Chironomoidea</taxon>
        <taxon>Ceratopogonidae</taxon>
        <taxon>Ceratopogoninae</taxon>
        <taxon>Culicoides</taxon>
        <taxon>Monoculicoides</taxon>
    </lineage>
</organism>
<dbReference type="Gene3D" id="3.30.160.60">
    <property type="entry name" value="Classic Zinc Finger"/>
    <property type="match status" value="9"/>
</dbReference>
<keyword evidence="2 11" id="KW-0479">Metal-binding</keyword>
<comment type="subcellular location">
    <subcellularLocation>
        <location evidence="1">Nucleus</location>
    </subcellularLocation>
</comment>
<keyword evidence="8" id="KW-0804">Transcription</keyword>
<dbReference type="EMBL" id="UFQT01000097">
    <property type="protein sequence ID" value="SSX19797.1"/>
    <property type="molecule type" value="Genomic_DNA"/>
</dbReference>
<evidence type="ECO:0000256" key="2">
    <source>
        <dbReference type="ARBA" id="ARBA00022723"/>
    </source>
</evidence>
<feature type="domain" description="C2H2-type" evidence="12">
    <location>
        <begin position="477"/>
        <end position="505"/>
    </location>
</feature>
<evidence type="ECO:0000256" key="1">
    <source>
        <dbReference type="ARBA" id="ARBA00004123"/>
    </source>
</evidence>
<evidence type="ECO:0000256" key="3">
    <source>
        <dbReference type="ARBA" id="ARBA00022737"/>
    </source>
</evidence>
<sequence length="624" mass="72281">MENMNESCRICLKVAEDYELLVAHPDNYSKDYLTLIKECISTLEISYDDVMPKRLCVPCSNEVLISYRLRKKAISSEKILQNMIIKELENKFENKDIENLDSAASEMIAGCGNNCEKCIFNGCSSDISTINAYNKEPKTENNIVETKRVNSPCRFCGSEQNSCNICTLPEDKPDISCVEITSISPTDIINEPEEQSDPIVTTEIPAEITVEQKNSYECSECEKKFLTKSRLKKHIMTHTPDKPYHCKNCKWSFATNAELETHTLVNHNTIGKNECVYCQKIFKEKRLLRQHMITHKTQKRFTCRYCMKGFNLLHHLKNHEKIHENKSEFECQTCLKKFLTKDRLLSHQKTHTSKKYRCSICEKGFISSSQLSNHESSHLSKSLFVCPSCGLQFNEKSKFDRHQKLNCTENNNLVESDVQMKKSVCLECHLGFNSPTELKQHMKILHTSSHICKTCNKSFLKLEKLENHMKIHSDRLFTCNFCNESFNRVDHLKSHVSRKHNEMDKREYKFACPECEKRFLQSGELTIHLRKHTNSRPFICSICKVKSFNQLNQLRTHERLHSNEKPFTCKICTKSYSSASGLEQHLTSSHTKEVTVDREITFSLQDIIPAELNQTSILTLDMNL</sequence>
<feature type="domain" description="C2H2-type" evidence="12">
    <location>
        <begin position="423"/>
        <end position="451"/>
    </location>
</feature>
<dbReference type="Pfam" id="PF07776">
    <property type="entry name" value="zf-AD"/>
    <property type="match status" value="1"/>
</dbReference>
<dbReference type="SMART" id="SM00868">
    <property type="entry name" value="zf-AD"/>
    <property type="match status" value="1"/>
</dbReference>
<dbReference type="GO" id="GO:0001228">
    <property type="term" value="F:DNA-binding transcription activator activity, RNA polymerase II-specific"/>
    <property type="evidence" value="ECO:0007669"/>
    <property type="project" value="TreeGrafter"/>
</dbReference>
<feature type="domain" description="C2H2-type" evidence="12">
    <location>
        <begin position="450"/>
        <end position="473"/>
    </location>
</feature>
<evidence type="ECO:0000256" key="9">
    <source>
        <dbReference type="ARBA" id="ARBA00023242"/>
    </source>
</evidence>
<feature type="domain" description="C2H2-type" evidence="12">
    <location>
        <begin position="567"/>
        <end position="595"/>
    </location>
</feature>